<dbReference type="Proteomes" id="UP000488956">
    <property type="component" value="Unassembled WGS sequence"/>
</dbReference>
<feature type="compositionally biased region" description="Polar residues" evidence="1">
    <location>
        <begin position="51"/>
        <end position="64"/>
    </location>
</feature>
<dbReference type="EMBL" id="QXFX01001461">
    <property type="protein sequence ID" value="KAE9089870.1"/>
    <property type="molecule type" value="Genomic_DNA"/>
</dbReference>
<accession>A0A6G0KJX3</accession>
<organism evidence="2 3">
    <name type="scientific">Phytophthora fragariae</name>
    <dbReference type="NCBI Taxonomy" id="53985"/>
    <lineage>
        <taxon>Eukaryota</taxon>
        <taxon>Sar</taxon>
        <taxon>Stramenopiles</taxon>
        <taxon>Oomycota</taxon>
        <taxon>Peronosporomycetes</taxon>
        <taxon>Peronosporales</taxon>
        <taxon>Peronosporaceae</taxon>
        <taxon>Phytophthora</taxon>
    </lineage>
</organism>
<evidence type="ECO:0000313" key="2">
    <source>
        <dbReference type="EMBL" id="KAE9089870.1"/>
    </source>
</evidence>
<evidence type="ECO:0000256" key="1">
    <source>
        <dbReference type="SAM" id="MobiDB-lite"/>
    </source>
</evidence>
<sequence length="402" mass="44698">MDIANRVVEAMSKQGTTAFVAMCEALKEFDVIVTCGEVPVVAEEDKVPATVPNSENNTNLTNSDKSPEPCISASPMKEETSPALERPTRAPLQTWRRRLHRRAKRPTRAPLQTWRPTVHMNTLLTSSLLLLRSQNPLQCQHPKRQPGLSRKLAKASTTKSKGMKKASRGGIVDDDDWSTLEDRSDSDGNLSDDTDEAFEGARLSESVRNRGRPAIKRCQKSEQKSKRMKTSKEEAMRLVLGTLVPVKYLKAVRISLAEAYTVLSAMPVLGSLTQADAPQWKRTRFVLLSKSRPALLRITEVYPLTYVKKCISGINAYRGSVSEAMRSSNTFGVKITGVGAIKEEDILTVGRWHSAFQILEGMADTILWVRSTKYDRIILGSPFNDTVQVDIGAFANRLEELP</sequence>
<feature type="region of interest" description="Disordered" evidence="1">
    <location>
        <begin position="138"/>
        <end position="230"/>
    </location>
</feature>
<gene>
    <name evidence="2" type="ORF">PF010_g18812</name>
</gene>
<feature type="compositionally biased region" description="Basic and acidic residues" evidence="1">
    <location>
        <begin position="219"/>
        <end position="230"/>
    </location>
</feature>
<proteinExistence type="predicted"/>
<evidence type="ECO:0000313" key="3">
    <source>
        <dbReference type="Proteomes" id="UP000488956"/>
    </source>
</evidence>
<comment type="caution">
    <text evidence="2">The sequence shown here is derived from an EMBL/GenBank/DDBJ whole genome shotgun (WGS) entry which is preliminary data.</text>
</comment>
<protein>
    <submittedName>
        <fullName evidence="2">Uncharacterized protein</fullName>
    </submittedName>
</protein>
<name>A0A6G0KJX3_9STRA</name>
<reference evidence="2 3" key="1">
    <citation type="submission" date="2018-09" db="EMBL/GenBank/DDBJ databases">
        <title>Genomic investigation of the strawberry pathogen Phytophthora fragariae indicates pathogenicity is determined by transcriptional variation in three key races.</title>
        <authorList>
            <person name="Adams T.M."/>
            <person name="Armitage A.D."/>
            <person name="Sobczyk M.K."/>
            <person name="Bates H.J."/>
            <person name="Dunwell J.M."/>
            <person name="Nellist C.F."/>
            <person name="Harrison R.J."/>
        </authorList>
    </citation>
    <scope>NUCLEOTIDE SEQUENCE [LARGE SCALE GENOMIC DNA]</scope>
    <source>
        <strain evidence="2 3">ONT-3</strain>
    </source>
</reference>
<dbReference type="AlphaFoldDB" id="A0A6G0KJX3"/>
<feature type="compositionally biased region" description="Basic residues" evidence="1">
    <location>
        <begin position="209"/>
        <end position="218"/>
    </location>
</feature>
<feature type="region of interest" description="Disordered" evidence="1">
    <location>
        <begin position="49"/>
        <end position="87"/>
    </location>
</feature>